<dbReference type="InterPro" id="IPR020894">
    <property type="entry name" value="Cadherin_CS"/>
</dbReference>
<dbReference type="EMBL" id="VXAS01017443">
    <property type="protein sequence ID" value="NXL22933.1"/>
    <property type="molecule type" value="Genomic_DNA"/>
</dbReference>
<dbReference type="GO" id="GO:0034332">
    <property type="term" value="P:adherens junction organization"/>
    <property type="evidence" value="ECO:0007669"/>
    <property type="project" value="TreeGrafter"/>
</dbReference>
<dbReference type="FunFam" id="2.60.40.60:FF:000011">
    <property type="entry name" value="Cadherin 1"/>
    <property type="match status" value="1"/>
</dbReference>
<dbReference type="GO" id="GO:0016342">
    <property type="term" value="C:catenin complex"/>
    <property type="evidence" value="ECO:0007669"/>
    <property type="project" value="TreeGrafter"/>
</dbReference>
<evidence type="ECO:0000256" key="6">
    <source>
        <dbReference type="ARBA" id="ARBA00023136"/>
    </source>
</evidence>
<feature type="domain" description="Cadherin" evidence="9">
    <location>
        <begin position="540"/>
        <end position="649"/>
    </location>
</feature>
<dbReference type="PANTHER" id="PTHR24027">
    <property type="entry name" value="CADHERIN-23"/>
    <property type="match status" value="1"/>
</dbReference>
<evidence type="ECO:0000259" key="9">
    <source>
        <dbReference type="PROSITE" id="PS50268"/>
    </source>
</evidence>
<dbReference type="SUPFAM" id="SSF49313">
    <property type="entry name" value="Cadherin-like"/>
    <property type="match status" value="7"/>
</dbReference>
<feature type="non-terminal residue" evidence="10">
    <location>
        <position position="748"/>
    </location>
</feature>
<keyword evidence="7" id="KW-0325">Glycoprotein</keyword>
<dbReference type="GO" id="GO:0008013">
    <property type="term" value="F:beta-catenin binding"/>
    <property type="evidence" value="ECO:0007669"/>
    <property type="project" value="TreeGrafter"/>
</dbReference>
<dbReference type="GO" id="GO:0016477">
    <property type="term" value="P:cell migration"/>
    <property type="evidence" value="ECO:0007669"/>
    <property type="project" value="TreeGrafter"/>
</dbReference>
<dbReference type="PROSITE" id="PS50268">
    <property type="entry name" value="CADHERIN_2"/>
    <property type="match status" value="6"/>
</dbReference>
<gene>
    <name evidence="10" type="primary">Cdh17</name>
    <name evidence="10" type="ORF">SETKIR_R13848</name>
</gene>
<feature type="domain" description="Cadherin" evidence="9">
    <location>
        <begin position="6"/>
        <end position="99"/>
    </location>
</feature>
<evidence type="ECO:0000256" key="1">
    <source>
        <dbReference type="ARBA" id="ARBA00004236"/>
    </source>
</evidence>
<dbReference type="AlphaFoldDB" id="A0A7L0QYZ2"/>
<feature type="domain" description="Cadherin" evidence="9">
    <location>
        <begin position="424"/>
        <end position="539"/>
    </location>
</feature>
<dbReference type="GO" id="GO:0016339">
    <property type="term" value="P:calcium-dependent cell-cell adhesion via plasma membrane cell adhesion molecules"/>
    <property type="evidence" value="ECO:0007669"/>
    <property type="project" value="TreeGrafter"/>
</dbReference>
<dbReference type="PANTHER" id="PTHR24027:SF419">
    <property type="entry name" value="CADHERIN-17"/>
    <property type="match status" value="1"/>
</dbReference>
<dbReference type="GO" id="GO:0000902">
    <property type="term" value="P:cell morphogenesis"/>
    <property type="evidence" value="ECO:0007669"/>
    <property type="project" value="TreeGrafter"/>
</dbReference>
<dbReference type="Proteomes" id="UP000550059">
    <property type="component" value="Unassembled WGS sequence"/>
</dbReference>
<dbReference type="GO" id="GO:0045296">
    <property type="term" value="F:cadherin binding"/>
    <property type="evidence" value="ECO:0007669"/>
    <property type="project" value="TreeGrafter"/>
</dbReference>
<evidence type="ECO:0000256" key="8">
    <source>
        <dbReference type="PROSITE-ProRule" id="PRU00043"/>
    </source>
</evidence>
<sequence length="748" mass="84018">TGPLKDMDFSVQERGGPRILHQFKLEPPAVSFRTSGEKAGIIDIEPRTGILYINGSLDWETKQVHKLQVESLDESGKRVNGPYAVTINVLDINDNPPEFNQTKYYGVVRQNSRPGKPFMYVHATDRDDPTTPHAQLSYSILHHFPNPYAEMLFQIDNATGAISPSRKGSYYLDPQKQDNFILVVSVKDMAGTTTNAFTSSVDVIITVKESLWKAPPIIHIKENSTQVHPVNISKVQSNEPGVIYGIFEKEKLPRLPFSISENGDIYVTQPLDREEKDTYTFYVVSKDNTGELVDKPLQIHIIVEDINDNPPVCQQDLTIIEVQENEKGGSNIGTVFATDMDEKDSLNSRLRFQIQSQEPEFPSNNLFYIQQDTGTLQLTGRSLSKRESARYFLKVLVTDPQFETICNVEVHVIDINDQIPIFKNSDYGSVTLAEDTPIGSVILEIEATDGDEPATGSSFIIYQVKEGDPNNTFTIETDSETSRGFIRINKALDFETMPVYDLVINATNPEPLVEGVKYNSSSLTKLKVSVTNVDEPPAFQKPFYKAEVSEDIPVNTLVMTVEAYDPEGDSVRVSKMVLKDMQGKYAQYLACGQILFLQNSYLLVEEVYSVEVVVSELNNAARKSKVSLTLHLHDVNDNYPQIATDYPTFFCYPVSGGERTLIQATDADEQLFYSKFTFSLADDRNARNNWEISKFNATHAFLSLKHGNFEEKVYDVPIILNDNGKPPLENKVNLKVSICKCSSENSCF</sequence>
<dbReference type="GO" id="GO:0044331">
    <property type="term" value="P:cell-cell adhesion mediated by cadherin"/>
    <property type="evidence" value="ECO:0007669"/>
    <property type="project" value="TreeGrafter"/>
</dbReference>
<dbReference type="InterPro" id="IPR015919">
    <property type="entry name" value="Cadherin-like_sf"/>
</dbReference>
<keyword evidence="4 8" id="KW-0106">Calcium</keyword>
<feature type="domain" description="Cadherin" evidence="9">
    <location>
        <begin position="100"/>
        <end position="313"/>
    </location>
</feature>
<dbReference type="FunFam" id="2.60.40.60:FF:000152">
    <property type="entry name" value="Cadherin 17"/>
    <property type="match status" value="1"/>
</dbReference>
<dbReference type="GO" id="GO:0005912">
    <property type="term" value="C:adherens junction"/>
    <property type="evidence" value="ECO:0007669"/>
    <property type="project" value="TreeGrafter"/>
</dbReference>
<evidence type="ECO:0000313" key="11">
    <source>
        <dbReference type="Proteomes" id="UP000550059"/>
    </source>
</evidence>
<comment type="subcellular location">
    <subcellularLocation>
        <location evidence="1">Cell membrane</location>
    </subcellularLocation>
</comment>
<keyword evidence="5" id="KW-0130">Cell adhesion</keyword>
<comment type="caution">
    <text evidence="10">The sequence shown here is derived from an EMBL/GenBank/DDBJ whole genome shotgun (WGS) entry which is preliminary data.</text>
</comment>
<proteinExistence type="predicted"/>
<dbReference type="PROSITE" id="PS00232">
    <property type="entry name" value="CADHERIN_1"/>
    <property type="match status" value="3"/>
</dbReference>
<dbReference type="PRINTS" id="PR00205">
    <property type="entry name" value="CADHERIN"/>
</dbReference>
<dbReference type="Pfam" id="PF00028">
    <property type="entry name" value="Cadherin"/>
    <property type="match status" value="4"/>
</dbReference>
<dbReference type="GO" id="GO:0007156">
    <property type="term" value="P:homophilic cell adhesion via plasma membrane adhesion molecules"/>
    <property type="evidence" value="ECO:0007669"/>
    <property type="project" value="InterPro"/>
</dbReference>
<organism evidence="10 11">
    <name type="scientific">Setophaga kirtlandii</name>
    <name type="common">Kirtland's warbler</name>
    <name type="synonym">Dendroica kirtlandii</name>
    <dbReference type="NCBI Taxonomy" id="298831"/>
    <lineage>
        <taxon>Eukaryota</taxon>
        <taxon>Metazoa</taxon>
        <taxon>Chordata</taxon>
        <taxon>Craniata</taxon>
        <taxon>Vertebrata</taxon>
        <taxon>Euteleostomi</taxon>
        <taxon>Archelosauria</taxon>
        <taxon>Archosauria</taxon>
        <taxon>Dinosauria</taxon>
        <taxon>Saurischia</taxon>
        <taxon>Theropoda</taxon>
        <taxon>Coelurosauria</taxon>
        <taxon>Aves</taxon>
        <taxon>Neognathae</taxon>
        <taxon>Neoaves</taxon>
        <taxon>Telluraves</taxon>
        <taxon>Australaves</taxon>
        <taxon>Passeriformes</taxon>
        <taxon>Passeroidea</taxon>
        <taxon>Parulidae</taxon>
        <taxon>Setophaga</taxon>
    </lineage>
</organism>
<feature type="non-terminal residue" evidence="10">
    <location>
        <position position="1"/>
    </location>
</feature>
<dbReference type="FunFam" id="2.60.40.60:FF:000188">
    <property type="entry name" value="Cadherin 17"/>
    <property type="match status" value="1"/>
</dbReference>
<dbReference type="Gene3D" id="2.60.40.60">
    <property type="entry name" value="Cadherins"/>
    <property type="match status" value="7"/>
</dbReference>
<keyword evidence="11" id="KW-1185">Reference proteome</keyword>
<dbReference type="InterPro" id="IPR039808">
    <property type="entry name" value="Cadherin"/>
</dbReference>
<name>A0A7L0QYZ2_SETKR</name>
<dbReference type="FunFam" id="2.60.40.60:FF:000183">
    <property type="entry name" value="Cadherin 17"/>
    <property type="match status" value="1"/>
</dbReference>
<feature type="domain" description="Cadherin" evidence="9">
    <location>
        <begin position="662"/>
        <end position="748"/>
    </location>
</feature>
<dbReference type="GO" id="GO:0005509">
    <property type="term" value="F:calcium ion binding"/>
    <property type="evidence" value="ECO:0007669"/>
    <property type="project" value="UniProtKB-UniRule"/>
</dbReference>
<keyword evidence="3" id="KW-0677">Repeat</keyword>
<dbReference type="GO" id="GO:0007043">
    <property type="term" value="P:cell-cell junction assembly"/>
    <property type="evidence" value="ECO:0007669"/>
    <property type="project" value="TreeGrafter"/>
</dbReference>
<protein>
    <submittedName>
        <fullName evidence="10">CAD17 protein</fullName>
    </submittedName>
</protein>
<evidence type="ECO:0000256" key="3">
    <source>
        <dbReference type="ARBA" id="ARBA00022737"/>
    </source>
</evidence>
<feature type="domain" description="Cadherin" evidence="9">
    <location>
        <begin position="314"/>
        <end position="422"/>
    </location>
</feature>
<dbReference type="SMART" id="SM00112">
    <property type="entry name" value="CA"/>
    <property type="match status" value="6"/>
</dbReference>
<evidence type="ECO:0000256" key="5">
    <source>
        <dbReference type="ARBA" id="ARBA00022889"/>
    </source>
</evidence>
<evidence type="ECO:0000256" key="7">
    <source>
        <dbReference type="ARBA" id="ARBA00023180"/>
    </source>
</evidence>
<evidence type="ECO:0000256" key="4">
    <source>
        <dbReference type="ARBA" id="ARBA00022837"/>
    </source>
</evidence>
<dbReference type="CDD" id="cd11304">
    <property type="entry name" value="Cadherin_repeat"/>
    <property type="match status" value="6"/>
</dbReference>
<keyword evidence="6" id="KW-0472">Membrane</keyword>
<evidence type="ECO:0000256" key="2">
    <source>
        <dbReference type="ARBA" id="ARBA00022475"/>
    </source>
</evidence>
<dbReference type="InterPro" id="IPR002126">
    <property type="entry name" value="Cadherin-like_dom"/>
</dbReference>
<keyword evidence="2" id="KW-1003">Cell membrane</keyword>
<evidence type="ECO:0000313" key="10">
    <source>
        <dbReference type="EMBL" id="NXL22933.1"/>
    </source>
</evidence>
<reference evidence="10 11" key="1">
    <citation type="submission" date="2019-09" db="EMBL/GenBank/DDBJ databases">
        <title>Bird 10,000 Genomes (B10K) Project - Family phase.</title>
        <authorList>
            <person name="Zhang G."/>
        </authorList>
    </citation>
    <scope>NUCLEOTIDE SEQUENCE [LARGE SCALE GENOMIC DNA]</scope>
    <source>
        <strain evidence="10">B10K-DU-001-45</strain>
        <tissue evidence="10">Muscle</tissue>
    </source>
</reference>
<dbReference type="FunFam" id="2.60.40.60:FF:000163">
    <property type="entry name" value="Cadherin 17"/>
    <property type="match status" value="1"/>
</dbReference>
<accession>A0A7L0QYZ2</accession>